<evidence type="ECO:0000256" key="4">
    <source>
        <dbReference type="ARBA" id="ARBA00022692"/>
    </source>
</evidence>
<accession>A0A0C2D7L4</accession>
<evidence type="ECO:0000256" key="8">
    <source>
        <dbReference type="ARBA" id="ARBA00023136"/>
    </source>
</evidence>
<name>A0A0C2D7L4_9BILA</name>
<evidence type="ECO:0000256" key="9">
    <source>
        <dbReference type="SAM" id="Phobius"/>
    </source>
</evidence>
<dbReference type="EMBL" id="KN733497">
    <property type="protein sequence ID" value="KIH58117.1"/>
    <property type="molecule type" value="Genomic_DNA"/>
</dbReference>
<dbReference type="PANTHER" id="PTHR11153:SF8">
    <property type="entry name" value="SIDEROFLEXIN-1"/>
    <property type="match status" value="1"/>
</dbReference>
<organism evidence="10 11">
    <name type="scientific">Ancylostoma duodenale</name>
    <dbReference type="NCBI Taxonomy" id="51022"/>
    <lineage>
        <taxon>Eukaryota</taxon>
        <taxon>Metazoa</taxon>
        <taxon>Ecdysozoa</taxon>
        <taxon>Nematoda</taxon>
        <taxon>Chromadorea</taxon>
        <taxon>Rhabditida</taxon>
        <taxon>Rhabditina</taxon>
        <taxon>Rhabditomorpha</taxon>
        <taxon>Strongyloidea</taxon>
        <taxon>Ancylostomatidae</taxon>
        <taxon>Ancylostomatinae</taxon>
        <taxon>Ancylostoma</taxon>
    </lineage>
</organism>
<dbReference type="GO" id="GO:0005743">
    <property type="term" value="C:mitochondrial inner membrane"/>
    <property type="evidence" value="ECO:0007669"/>
    <property type="project" value="TreeGrafter"/>
</dbReference>
<evidence type="ECO:0000256" key="3">
    <source>
        <dbReference type="ARBA" id="ARBA00022448"/>
    </source>
</evidence>
<keyword evidence="5" id="KW-0029">Amino-acid transport</keyword>
<keyword evidence="11" id="KW-1185">Reference proteome</keyword>
<dbReference type="OrthoDB" id="6608471at2759"/>
<keyword evidence="7" id="KW-0496">Mitochondrion</keyword>
<protein>
    <submittedName>
        <fullName evidence="10">Tricarboxylate carrier</fullName>
    </submittedName>
</protein>
<dbReference type="InterPro" id="IPR004686">
    <property type="entry name" value="Mtc"/>
</dbReference>
<evidence type="ECO:0000256" key="6">
    <source>
        <dbReference type="ARBA" id="ARBA00022989"/>
    </source>
</evidence>
<feature type="transmembrane region" description="Helical" evidence="9">
    <location>
        <begin position="202"/>
        <end position="226"/>
    </location>
</feature>
<gene>
    <name evidence="10" type="ORF">ANCDUO_11683</name>
</gene>
<keyword evidence="3" id="KW-0813">Transport</keyword>
<keyword evidence="6 9" id="KW-1133">Transmembrane helix</keyword>
<evidence type="ECO:0000313" key="10">
    <source>
        <dbReference type="EMBL" id="KIH58117.1"/>
    </source>
</evidence>
<evidence type="ECO:0000313" key="11">
    <source>
        <dbReference type="Proteomes" id="UP000054047"/>
    </source>
</evidence>
<evidence type="ECO:0000256" key="7">
    <source>
        <dbReference type="ARBA" id="ARBA00023128"/>
    </source>
</evidence>
<dbReference type="Proteomes" id="UP000054047">
    <property type="component" value="Unassembled WGS sequence"/>
</dbReference>
<dbReference type="GO" id="GO:0015075">
    <property type="term" value="F:monoatomic ion transmembrane transporter activity"/>
    <property type="evidence" value="ECO:0007669"/>
    <property type="project" value="InterPro"/>
</dbReference>
<keyword evidence="4 9" id="KW-0812">Transmembrane</keyword>
<sequence length="282" mass="31507">MGRFAGKRMSELVKTLVLKPDISKPRWDQNTFEGRSRHFIAITNPLNLFNTDSQLRRYQRIVEDYKKGEVPESLTVNQLWKAKHVVDSAFHPTTGEKMFIIGRMSAQVPMNMAITGGMLTFYKYILKHAASSSVLLASCSHYIITKRDRISFGASRDSIVRTFVLHLAYPNEIRPRAAECITFESHRSIDISARNSRDIRSLCWGTSSCILLDLGSPAAVIFWQWLNQSFNAVVNYTNRSGESGGVSEITTSYFAATGGALVAALGLNSLVKVLIVLRAPIE</sequence>
<evidence type="ECO:0000256" key="1">
    <source>
        <dbReference type="ARBA" id="ARBA00004225"/>
    </source>
</evidence>
<proteinExistence type="inferred from homology"/>
<keyword evidence="8 9" id="KW-0472">Membrane</keyword>
<comment type="subcellular location">
    <subcellularLocation>
        <location evidence="1">Mitochondrion membrane</location>
        <topology evidence="1">Multi-pass membrane protein</topology>
    </subcellularLocation>
</comment>
<dbReference type="AlphaFoldDB" id="A0A0C2D7L4"/>
<reference evidence="10 11" key="1">
    <citation type="submission" date="2013-12" db="EMBL/GenBank/DDBJ databases">
        <title>Draft genome of the parsitic nematode Ancylostoma duodenale.</title>
        <authorList>
            <person name="Mitreva M."/>
        </authorList>
    </citation>
    <scope>NUCLEOTIDE SEQUENCE [LARGE SCALE GENOMIC DNA]</scope>
    <source>
        <strain evidence="10 11">Zhejiang</strain>
    </source>
</reference>
<dbReference type="GO" id="GO:0140300">
    <property type="term" value="P:serine import into mitochondrion"/>
    <property type="evidence" value="ECO:0007669"/>
    <property type="project" value="TreeGrafter"/>
</dbReference>
<dbReference type="PANTHER" id="PTHR11153">
    <property type="entry name" value="SIDEROFLEXIN"/>
    <property type="match status" value="1"/>
</dbReference>
<feature type="transmembrane region" description="Helical" evidence="9">
    <location>
        <begin position="253"/>
        <end position="277"/>
    </location>
</feature>
<dbReference type="Pfam" id="PF03820">
    <property type="entry name" value="SFXNs"/>
    <property type="match status" value="2"/>
</dbReference>
<evidence type="ECO:0000256" key="2">
    <source>
        <dbReference type="ARBA" id="ARBA00005974"/>
    </source>
</evidence>
<comment type="similarity">
    <text evidence="2">Belongs to the sideroflexin family.</text>
</comment>
<evidence type="ECO:0000256" key="5">
    <source>
        <dbReference type="ARBA" id="ARBA00022970"/>
    </source>
</evidence>